<evidence type="ECO:0000256" key="5">
    <source>
        <dbReference type="ARBA" id="ARBA00023163"/>
    </source>
</evidence>
<dbReference type="SUPFAM" id="SSF118290">
    <property type="entry name" value="WRKY DNA-binding domain"/>
    <property type="match status" value="2"/>
</dbReference>
<protein>
    <recommendedName>
        <fullName evidence="8">WRKY domain-containing protein</fullName>
    </recommendedName>
</protein>
<evidence type="ECO:0000256" key="7">
    <source>
        <dbReference type="SAM" id="MobiDB-lite"/>
    </source>
</evidence>
<dbReference type="PROSITE" id="PS50811">
    <property type="entry name" value="WRKY"/>
    <property type="match status" value="2"/>
</dbReference>
<accession>A0AAV5KBW1</accession>
<dbReference type="Pfam" id="PF03106">
    <property type="entry name" value="WRKY"/>
    <property type="match status" value="2"/>
</dbReference>
<keyword evidence="10" id="KW-1185">Reference proteome</keyword>
<dbReference type="SMART" id="SM00774">
    <property type="entry name" value="WRKY"/>
    <property type="match status" value="2"/>
</dbReference>
<dbReference type="EMBL" id="BPVZ01000059">
    <property type="protein sequence ID" value="GKV22077.1"/>
    <property type="molecule type" value="Genomic_DNA"/>
</dbReference>
<evidence type="ECO:0000256" key="3">
    <source>
        <dbReference type="ARBA" id="ARBA00023015"/>
    </source>
</evidence>
<keyword evidence="4" id="KW-0238">DNA-binding</keyword>
<dbReference type="FunFam" id="2.20.25.80:FF:000001">
    <property type="entry name" value="WRKY transcription factor 33"/>
    <property type="match status" value="1"/>
</dbReference>
<dbReference type="GO" id="GO:0043565">
    <property type="term" value="F:sequence-specific DNA binding"/>
    <property type="evidence" value="ECO:0007669"/>
    <property type="project" value="InterPro"/>
</dbReference>
<comment type="subcellular location">
    <subcellularLocation>
        <location evidence="1">Nucleus</location>
    </subcellularLocation>
</comment>
<comment type="caution">
    <text evidence="9">The sequence shown here is derived from an EMBL/GenBank/DDBJ whole genome shotgun (WGS) entry which is preliminary data.</text>
</comment>
<dbReference type="Gene3D" id="2.20.25.80">
    <property type="entry name" value="WRKY domain"/>
    <property type="match status" value="2"/>
</dbReference>
<gene>
    <name evidence="9" type="ORF">SLEP1_g31977</name>
</gene>
<feature type="compositionally biased region" description="Basic and acidic residues" evidence="7">
    <location>
        <begin position="315"/>
        <end position="324"/>
    </location>
</feature>
<keyword evidence="2" id="KW-0677">Repeat</keyword>
<dbReference type="InterPro" id="IPR003657">
    <property type="entry name" value="WRKY_dom"/>
</dbReference>
<evidence type="ECO:0000259" key="8">
    <source>
        <dbReference type="PROSITE" id="PS50811"/>
    </source>
</evidence>
<evidence type="ECO:0000256" key="4">
    <source>
        <dbReference type="ARBA" id="ARBA00023125"/>
    </source>
</evidence>
<name>A0AAV5KBW1_9ROSI</name>
<dbReference type="GO" id="GO:0003700">
    <property type="term" value="F:DNA-binding transcription factor activity"/>
    <property type="evidence" value="ECO:0007669"/>
    <property type="project" value="InterPro"/>
</dbReference>
<feature type="domain" description="WRKY" evidence="8">
    <location>
        <begin position="192"/>
        <end position="250"/>
    </location>
</feature>
<dbReference type="FunFam" id="2.20.25.80:FF:000006">
    <property type="entry name" value="WRKY transcription factor"/>
    <property type="match status" value="1"/>
</dbReference>
<evidence type="ECO:0000256" key="6">
    <source>
        <dbReference type="ARBA" id="ARBA00023242"/>
    </source>
</evidence>
<keyword evidence="6" id="KW-0539">Nucleus</keyword>
<dbReference type="PANTHER" id="PTHR31221">
    <property type="entry name" value="WRKY TRANSCRIPTION FACTOR PROTEIN 1-RELATED"/>
    <property type="match status" value="1"/>
</dbReference>
<sequence length="519" mass="57738">MNMDNFNQDRSNSITRGFSVEVADDKYATEIAKFKSFAPSSLPISPSPVSPYSYLATTPLAFSPSVFLDSPAFFSTSNIIPPPTTGVQQDTKREQSNYLDFCFQLHPRPPATSTSSTFQSSSNIISMMEQPTWNLSKDMNQPDLSLDKTREKSEVEQIQGFSSGMVPLQGEGGSESAYSNHTQPSQVKRKVDDGYNWRKYGEKQVKGSENPRSYYKCTYPNCPTKKKVERSLDGHITEIVYKGSHNHPKPLSRRRSSSHSAVTTSEMSEQSVGTLRNDPTDSFVMQEDTSASKGDDAFEQGSPISNQEDENENEPGAKRCKGENENEGIMGSGSRTVKEPRIVVQTTSDIDILDDGYRWRKYGQKVVRGNPNPRSYYKCTTINCPVRKHVERASHDTRAVITTYEGKHNHDVPAPRGSGYAMNGSSSNISNSTNMPMPIRPSAVPTQPSFSNSLRQRLPAPLSQAQVTLEMLQNPSGFGFPGFEKPIGSFMNQTQFSDVAFIRSKEESNDEEFLESFLS</sequence>
<evidence type="ECO:0000256" key="2">
    <source>
        <dbReference type="ARBA" id="ARBA00022737"/>
    </source>
</evidence>
<feature type="compositionally biased region" description="Basic residues" evidence="7">
    <location>
        <begin position="244"/>
        <end position="257"/>
    </location>
</feature>
<proteinExistence type="predicted"/>
<dbReference type="InterPro" id="IPR044810">
    <property type="entry name" value="WRKY_plant"/>
</dbReference>
<dbReference type="GO" id="GO:0005634">
    <property type="term" value="C:nucleus"/>
    <property type="evidence" value="ECO:0007669"/>
    <property type="project" value="UniProtKB-SubCell"/>
</dbReference>
<evidence type="ECO:0000313" key="10">
    <source>
        <dbReference type="Proteomes" id="UP001054252"/>
    </source>
</evidence>
<evidence type="ECO:0000256" key="1">
    <source>
        <dbReference type="ARBA" id="ARBA00004123"/>
    </source>
</evidence>
<dbReference type="PANTHER" id="PTHR31221:SF1">
    <property type="entry name" value="WRKY TRANSCRIPTION FACTOR 33-RELATED"/>
    <property type="match status" value="1"/>
</dbReference>
<dbReference type="InterPro" id="IPR036576">
    <property type="entry name" value="WRKY_dom_sf"/>
</dbReference>
<dbReference type="AlphaFoldDB" id="A0AAV5KBW1"/>
<organism evidence="9 10">
    <name type="scientific">Rubroshorea leprosula</name>
    <dbReference type="NCBI Taxonomy" id="152421"/>
    <lineage>
        <taxon>Eukaryota</taxon>
        <taxon>Viridiplantae</taxon>
        <taxon>Streptophyta</taxon>
        <taxon>Embryophyta</taxon>
        <taxon>Tracheophyta</taxon>
        <taxon>Spermatophyta</taxon>
        <taxon>Magnoliopsida</taxon>
        <taxon>eudicotyledons</taxon>
        <taxon>Gunneridae</taxon>
        <taxon>Pentapetalae</taxon>
        <taxon>rosids</taxon>
        <taxon>malvids</taxon>
        <taxon>Malvales</taxon>
        <taxon>Dipterocarpaceae</taxon>
        <taxon>Rubroshorea</taxon>
    </lineage>
</organism>
<feature type="region of interest" description="Disordered" evidence="7">
    <location>
        <begin position="240"/>
        <end position="333"/>
    </location>
</feature>
<feature type="compositionally biased region" description="Polar residues" evidence="7">
    <location>
        <begin position="258"/>
        <end position="274"/>
    </location>
</feature>
<dbReference type="Proteomes" id="UP001054252">
    <property type="component" value="Unassembled WGS sequence"/>
</dbReference>
<reference evidence="9 10" key="1">
    <citation type="journal article" date="2021" name="Commun. Biol.">
        <title>The genome of Shorea leprosula (Dipterocarpaceae) highlights the ecological relevance of drought in aseasonal tropical rainforests.</title>
        <authorList>
            <person name="Ng K.K.S."/>
            <person name="Kobayashi M.J."/>
            <person name="Fawcett J.A."/>
            <person name="Hatakeyama M."/>
            <person name="Paape T."/>
            <person name="Ng C.H."/>
            <person name="Ang C.C."/>
            <person name="Tnah L.H."/>
            <person name="Lee C.T."/>
            <person name="Nishiyama T."/>
            <person name="Sese J."/>
            <person name="O'Brien M.J."/>
            <person name="Copetti D."/>
            <person name="Mohd Noor M.I."/>
            <person name="Ong R.C."/>
            <person name="Putra M."/>
            <person name="Sireger I.Z."/>
            <person name="Indrioko S."/>
            <person name="Kosugi Y."/>
            <person name="Izuno A."/>
            <person name="Isagi Y."/>
            <person name="Lee S.L."/>
            <person name="Shimizu K.K."/>
        </authorList>
    </citation>
    <scope>NUCLEOTIDE SEQUENCE [LARGE SCALE GENOMIC DNA]</scope>
    <source>
        <strain evidence="9">214</strain>
    </source>
</reference>
<keyword evidence="3" id="KW-0805">Transcription regulation</keyword>
<keyword evidence="5" id="KW-0804">Transcription</keyword>
<evidence type="ECO:0000313" key="9">
    <source>
        <dbReference type="EMBL" id="GKV22077.1"/>
    </source>
</evidence>
<feature type="domain" description="WRKY" evidence="8">
    <location>
        <begin position="348"/>
        <end position="413"/>
    </location>
</feature>